<dbReference type="Proteomes" id="UP000007431">
    <property type="component" value="Unassembled WGS sequence"/>
</dbReference>
<feature type="region of interest" description="Disordered" evidence="1">
    <location>
        <begin position="207"/>
        <end position="256"/>
    </location>
</feature>
<dbReference type="GeneID" id="9597865"/>
<gene>
    <name evidence="2" type="ORF">SCHCODRAFT_230766</name>
</gene>
<dbReference type="VEuPathDB" id="FungiDB:SCHCODRAFT_02498402"/>
<feature type="region of interest" description="Disordered" evidence="1">
    <location>
        <begin position="861"/>
        <end position="896"/>
    </location>
</feature>
<accession>D8PS32</accession>
<proteinExistence type="predicted"/>
<evidence type="ECO:0000256" key="1">
    <source>
        <dbReference type="SAM" id="MobiDB-lite"/>
    </source>
</evidence>
<keyword evidence="3" id="KW-1185">Reference proteome</keyword>
<feature type="compositionally biased region" description="Basic and acidic residues" evidence="1">
    <location>
        <begin position="369"/>
        <end position="378"/>
    </location>
</feature>
<feature type="region of interest" description="Disordered" evidence="1">
    <location>
        <begin position="367"/>
        <end position="404"/>
    </location>
</feature>
<dbReference type="EMBL" id="GL377302">
    <property type="protein sequence ID" value="EFJ01850.1"/>
    <property type="molecule type" value="Genomic_DNA"/>
</dbReference>
<organism evidence="3">
    <name type="scientific">Schizophyllum commune (strain H4-8 / FGSC 9210)</name>
    <name type="common">Split gill fungus</name>
    <dbReference type="NCBI Taxonomy" id="578458"/>
    <lineage>
        <taxon>Eukaryota</taxon>
        <taxon>Fungi</taxon>
        <taxon>Dikarya</taxon>
        <taxon>Basidiomycota</taxon>
        <taxon>Agaricomycotina</taxon>
        <taxon>Agaricomycetes</taxon>
        <taxon>Agaricomycetidae</taxon>
        <taxon>Agaricales</taxon>
        <taxon>Schizophyllaceae</taxon>
        <taxon>Schizophyllum</taxon>
    </lineage>
</organism>
<evidence type="ECO:0000313" key="3">
    <source>
        <dbReference type="Proteomes" id="UP000007431"/>
    </source>
</evidence>
<evidence type="ECO:0000313" key="2">
    <source>
        <dbReference type="EMBL" id="EFJ01850.1"/>
    </source>
</evidence>
<dbReference type="OrthoDB" id="2422840at2759"/>
<dbReference type="RefSeq" id="XP_003036752.1">
    <property type="nucleotide sequence ID" value="XM_003036706.1"/>
</dbReference>
<dbReference type="eggNOG" id="ENOG502SEG2">
    <property type="taxonomic scope" value="Eukaryota"/>
</dbReference>
<protein>
    <submittedName>
        <fullName evidence="2">Uncharacterized protein</fullName>
    </submittedName>
</protein>
<dbReference type="InParanoid" id="D8PS32"/>
<feature type="compositionally biased region" description="Low complexity" evidence="1">
    <location>
        <begin position="382"/>
        <end position="396"/>
    </location>
</feature>
<dbReference type="STRING" id="578458.D8PS32"/>
<dbReference type="HOGENOM" id="CLU_272015_0_0_1"/>
<name>D8PS32_SCHCM</name>
<feature type="region of interest" description="Disordered" evidence="1">
    <location>
        <begin position="942"/>
        <end position="961"/>
    </location>
</feature>
<feature type="compositionally biased region" description="Polar residues" evidence="1">
    <location>
        <begin position="861"/>
        <end position="870"/>
    </location>
</feature>
<dbReference type="KEGG" id="scm:SCHCO_02498402"/>
<sequence>MQEYEDPKLRNHVRSLLLDYCLQHLATDYIEYTESLFDQLISGFLTQIPEHDTSSLRLPVDVDPLEKFLAKHAIESLSFDEKLQIDQHIVEYIKKYTKVLPRNRAEQAAYDDQHECLSPPYRPPTPAMSRKARSETPHLGKLGKGPASTYDAVQSAHSLQPVDVQPIPEPDLDLSACLDVKFQLPAHELAPVRNLIKSSQFNSAEHCNSWLDPRRPPSPPAVRSRSPSPFMPLFARLQRPGNGQPPPPAPKAPQTTADLAQASLPTLPAGEDQQSHITNMVVVDGWSALQSSPSPLTTPSASQEDDHLDELFQTSTPPTEPLSLFETMDTVIFPRKERLDGRATSQKPLGSDKALSAFLMPLISAQHDGSTKADERPQTPDSAPASSPPSLSLVGAPPSPVGREDRLRRLLGDEELSLDVGQIYREVKEHPADLIMKDRPDDKADLLMEVPELSPPNEHAPGGLIIPEKFAQLLPPPKSDSKAKEVHQFLRRAKGLPSLNTSLSWMLFKSDAMLPTRDEACGAATLFDHQDFDGTSLETMNEQVQTLFAKACIINEDEKAKDQWDDKNCRFAIQDSIEEDLWRGDLLLTREERWRRSGYVPPVDDTVRETLLEGAAEQEPERIAKRARTDAPTYTAQAPTDTVTTIIDDSGIVLLDDLPASKAVERPRDDAALQNSITAQPAHADIPFADYMRSNHALLAPVTSAFEARAPTLSPSASTYANEHPYDHEPIFDQPFNGQQLPYGEPEYDQQVPYEYCDDNKENIPQLAQDAYTEISSLDYADYDMPAARSPSFFSSAIDDGNADMDDLSMLSSNALQLTFEPPQAYPSRTQSEVEVESQLSLITPEPDYVGGSQFIPLSFDSLQPATSRRSQSRVRDDPSSFGDTTTAREDIFDSSSKPSARFTRATLHADNFDIAAAADLANHSLGIFDFALLRAKKVTAPAPPPPPIISRPATPEEPRKPPETIYDANTLRLPSTWTIPGTVHRYLASIDCVQKQALMRGLRSEECAVDVVERDSLGGVDFIIDAHTGVMLVSLLSLPGDCADAVARIATQTWNFDRLLVVLEAYPSTYAKKIERRSAAPFAYTPPVLKALQKLRRDLNIEQACGTSREATELKIAFADTVSEAALFVRMFGNEAEEMDTTDGALWGGREWLDDEPYEGEMDFAAVKGMNVFAAIIMLCQEDLTMQDVLNMSPKQRLVFFGPFIGVDRVESFNSVLSNRRQQGEAMSLVDASSELLAPGN</sequence>
<feature type="region of interest" description="Disordered" evidence="1">
    <location>
        <begin position="110"/>
        <end position="149"/>
    </location>
</feature>
<dbReference type="AlphaFoldDB" id="D8PS32"/>
<dbReference type="OMA" id="GHERMMS"/>
<reference evidence="2 3" key="1">
    <citation type="journal article" date="2010" name="Nat. Biotechnol.">
        <title>Genome sequence of the model mushroom Schizophyllum commune.</title>
        <authorList>
            <person name="Ohm R.A."/>
            <person name="de Jong J.F."/>
            <person name="Lugones L.G."/>
            <person name="Aerts A."/>
            <person name="Kothe E."/>
            <person name="Stajich J.E."/>
            <person name="de Vries R.P."/>
            <person name="Record E."/>
            <person name="Levasseur A."/>
            <person name="Baker S.E."/>
            <person name="Bartholomew K.A."/>
            <person name="Coutinho P.M."/>
            <person name="Erdmann S."/>
            <person name="Fowler T.J."/>
            <person name="Gathman A.C."/>
            <person name="Lombard V."/>
            <person name="Henrissat B."/>
            <person name="Knabe N."/>
            <person name="Kuees U."/>
            <person name="Lilly W.W."/>
            <person name="Lindquist E."/>
            <person name="Lucas S."/>
            <person name="Magnuson J.K."/>
            <person name="Piumi F."/>
            <person name="Raudaskoski M."/>
            <person name="Salamov A."/>
            <person name="Schmutz J."/>
            <person name="Schwarze F.W.M.R."/>
            <person name="vanKuyk P.A."/>
            <person name="Horton J.S."/>
            <person name="Grigoriev I.V."/>
            <person name="Woesten H.A.B."/>
        </authorList>
    </citation>
    <scope>NUCLEOTIDE SEQUENCE [LARGE SCALE GENOMIC DNA]</scope>
    <source>
        <strain evidence="3">H4-8 / FGSC 9210</strain>
    </source>
</reference>